<organism evidence="10 11">
    <name type="scientific">Ambispora leptoticha</name>
    <dbReference type="NCBI Taxonomy" id="144679"/>
    <lineage>
        <taxon>Eukaryota</taxon>
        <taxon>Fungi</taxon>
        <taxon>Fungi incertae sedis</taxon>
        <taxon>Mucoromycota</taxon>
        <taxon>Glomeromycotina</taxon>
        <taxon>Glomeromycetes</taxon>
        <taxon>Archaeosporales</taxon>
        <taxon>Ambisporaceae</taxon>
        <taxon>Ambispora</taxon>
    </lineage>
</organism>
<dbReference type="OrthoDB" id="1077582at2759"/>
<dbReference type="Proteomes" id="UP000789508">
    <property type="component" value="Unassembled WGS sequence"/>
</dbReference>
<comment type="subcellular location">
    <subcellularLocation>
        <location evidence="1">Membrane</location>
        <topology evidence="1">Multi-pass membrane protein</topology>
    </subcellularLocation>
</comment>
<reference evidence="10" key="1">
    <citation type="submission" date="2021-06" db="EMBL/GenBank/DDBJ databases">
        <authorList>
            <person name="Kallberg Y."/>
            <person name="Tangrot J."/>
            <person name="Rosling A."/>
        </authorList>
    </citation>
    <scope>NUCLEOTIDE SEQUENCE</scope>
    <source>
        <strain evidence="10">FL130A</strain>
    </source>
</reference>
<dbReference type="AlphaFoldDB" id="A0A9N9E1G9"/>
<dbReference type="GO" id="GO:0016020">
    <property type="term" value="C:membrane"/>
    <property type="evidence" value="ECO:0007669"/>
    <property type="project" value="UniProtKB-SubCell"/>
</dbReference>
<dbReference type="Pfam" id="PF13813">
    <property type="entry name" value="MBOAT_2"/>
    <property type="match status" value="1"/>
</dbReference>
<dbReference type="InterPro" id="IPR044851">
    <property type="entry name" value="Wax_synthase"/>
</dbReference>
<dbReference type="GO" id="GO:0008374">
    <property type="term" value="F:O-acyltransferase activity"/>
    <property type="evidence" value="ECO:0007669"/>
    <property type="project" value="InterPro"/>
</dbReference>
<proteinExistence type="inferred from homology"/>
<keyword evidence="4" id="KW-0808">Transferase</keyword>
<evidence type="ECO:0000256" key="1">
    <source>
        <dbReference type="ARBA" id="ARBA00004141"/>
    </source>
</evidence>
<feature type="transmembrane region" description="Helical" evidence="8">
    <location>
        <begin position="181"/>
        <end position="212"/>
    </location>
</feature>
<protein>
    <submittedName>
        <fullName evidence="10">4001_t:CDS:1</fullName>
    </submittedName>
</protein>
<evidence type="ECO:0000313" key="11">
    <source>
        <dbReference type="Proteomes" id="UP000789508"/>
    </source>
</evidence>
<evidence type="ECO:0000256" key="3">
    <source>
        <dbReference type="ARBA" id="ARBA00007282"/>
    </source>
</evidence>
<comment type="caution">
    <text evidence="10">The sequence shown here is derived from an EMBL/GenBank/DDBJ whole genome shotgun (WGS) entry which is preliminary data.</text>
</comment>
<accession>A0A9N9E1G9</accession>
<name>A0A9N9E1G9_9GLOM</name>
<evidence type="ECO:0000259" key="9">
    <source>
        <dbReference type="Pfam" id="PF13813"/>
    </source>
</evidence>
<keyword evidence="5 8" id="KW-0812">Transmembrane</keyword>
<evidence type="ECO:0000256" key="6">
    <source>
        <dbReference type="ARBA" id="ARBA00022989"/>
    </source>
</evidence>
<feature type="domain" description="Wax synthase" evidence="9">
    <location>
        <begin position="256"/>
        <end position="344"/>
    </location>
</feature>
<comment type="similarity">
    <text evidence="3">Belongs to the wax synthase family.</text>
</comment>
<gene>
    <name evidence="10" type="ORF">ALEPTO_LOCUS10204</name>
</gene>
<dbReference type="PANTHER" id="PTHR31595:SF57">
    <property type="entry name" value="OS04G0481900 PROTEIN"/>
    <property type="match status" value="1"/>
</dbReference>
<keyword evidence="6 8" id="KW-1133">Transmembrane helix</keyword>
<dbReference type="PANTHER" id="PTHR31595">
    <property type="entry name" value="LONG-CHAIN-ALCOHOL O-FATTY-ACYLTRANSFERASE 3-RELATED"/>
    <property type="match status" value="1"/>
</dbReference>
<keyword evidence="7 8" id="KW-0472">Membrane</keyword>
<dbReference type="InterPro" id="IPR032805">
    <property type="entry name" value="Wax_synthase_dom"/>
</dbReference>
<feature type="transmembrane region" description="Helical" evidence="8">
    <location>
        <begin position="115"/>
        <end position="132"/>
    </location>
</feature>
<evidence type="ECO:0000256" key="2">
    <source>
        <dbReference type="ARBA" id="ARBA00005179"/>
    </source>
</evidence>
<dbReference type="EMBL" id="CAJVPS010010317">
    <property type="protein sequence ID" value="CAG8657143.1"/>
    <property type="molecule type" value="Genomic_DNA"/>
</dbReference>
<dbReference type="GO" id="GO:0006629">
    <property type="term" value="P:lipid metabolic process"/>
    <property type="evidence" value="ECO:0007669"/>
    <property type="project" value="InterPro"/>
</dbReference>
<keyword evidence="11" id="KW-1185">Reference proteome</keyword>
<sequence>MFWLVIVFPILSVGQFSCVQAFASIVTTLYTFRMLIWAKDVTIQVDKHNIKEHWSFFVTLFDIRNQVLAEPRNQTRYHPITGSGEIAPHVRNLKSATQLRLPTKPYLLQFIKKRLFVLFGKLLLFTIIRTCIEYKRPAVYDGFYFNRVIELLRILANNYYYNEDNQNVNYASTPLLYEIFGYALVAGYLYAAVNFIYEIVIIIIASILYPLLPVDQEKTNIIIVNDNSSTINPFFLSPKQQICVRGWCTHMIFYSPKVLNNPGLSISPRDFWSNRWHQVFQEQFKKLALLPTYNFVIKLSGNNSIAQASGVLSCFTLSGLIHEYFVYALAGNMSNFGHQMGFFVFHERDKMGKTIFDTEKKNVVIIFGKRDRIG</sequence>
<evidence type="ECO:0000256" key="4">
    <source>
        <dbReference type="ARBA" id="ARBA00022679"/>
    </source>
</evidence>
<comment type="pathway">
    <text evidence="2">Secondary metabolite biosynthesis.</text>
</comment>
<evidence type="ECO:0000256" key="8">
    <source>
        <dbReference type="SAM" id="Phobius"/>
    </source>
</evidence>
<evidence type="ECO:0000256" key="7">
    <source>
        <dbReference type="ARBA" id="ARBA00023136"/>
    </source>
</evidence>
<evidence type="ECO:0000313" key="10">
    <source>
        <dbReference type="EMBL" id="CAG8657143.1"/>
    </source>
</evidence>
<evidence type="ECO:0000256" key="5">
    <source>
        <dbReference type="ARBA" id="ARBA00022692"/>
    </source>
</evidence>